<feature type="chain" id="PRO_5012745910" evidence="2">
    <location>
        <begin position="16"/>
        <end position="289"/>
    </location>
</feature>
<dbReference type="Proteomes" id="UP000054481">
    <property type="component" value="Unassembled WGS sequence"/>
</dbReference>
<protein>
    <submittedName>
        <fullName evidence="3">Uncharacterized protein</fullName>
    </submittedName>
</protein>
<dbReference type="AlphaFoldDB" id="A0A0F7ZHS8"/>
<feature type="signal peptide" evidence="2">
    <location>
        <begin position="1"/>
        <end position="15"/>
    </location>
</feature>
<keyword evidence="4" id="KW-1185">Reference proteome</keyword>
<evidence type="ECO:0000313" key="3">
    <source>
        <dbReference type="EMBL" id="KJZ73131.1"/>
    </source>
</evidence>
<evidence type="ECO:0000313" key="4">
    <source>
        <dbReference type="Proteomes" id="UP000054481"/>
    </source>
</evidence>
<feature type="compositionally biased region" description="Basic and acidic residues" evidence="1">
    <location>
        <begin position="49"/>
        <end position="64"/>
    </location>
</feature>
<reference evidence="3 4" key="1">
    <citation type="journal article" date="2014" name="Genome Biol. Evol.">
        <title>Comparative genomics and transcriptomics analyses reveal divergent lifestyle features of nematode endoparasitic fungus Hirsutella minnesotensis.</title>
        <authorList>
            <person name="Lai Y."/>
            <person name="Liu K."/>
            <person name="Zhang X."/>
            <person name="Zhang X."/>
            <person name="Li K."/>
            <person name="Wang N."/>
            <person name="Shu C."/>
            <person name="Wu Y."/>
            <person name="Wang C."/>
            <person name="Bushley K.E."/>
            <person name="Xiang M."/>
            <person name="Liu X."/>
        </authorList>
    </citation>
    <scope>NUCLEOTIDE SEQUENCE [LARGE SCALE GENOMIC DNA]</scope>
    <source>
        <strain evidence="3 4">3608</strain>
    </source>
</reference>
<proteinExistence type="predicted"/>
<sequence length="289" mass="33058">MLLVLLFAHILAASASWVLPHDLEDGDYTVTLPDASQRRFKPSQARLVRRGDDGRPYERPERPKRPYVPVISKTYMAPPPDPVERTPKEDWPDLIPVPVTDHRCFYSSFVMPQFQYEQARRAFARFCEDFLVSPRTIHINVSRNGTLAVYMCNFSHRNNVCSGREYEWVETNWLDMFCGTLIPGFVKVKPWGKSYGRAYPGDTLCPVYGPRIHTKLKEEIYFGTHPNADIKRPPVDDAFWVKGGGGPHAEPGIGRFGSGLLTDTKVIYGPLGKWGPRKESKEGEKFWKR</sequence>
<dbReference type="EMBL" id="KQ030538">
    <property type="protein sequence ID" value="KJZ73131.1"/>
    <property type="molecule type" value="Genomic_DNA"/>
</dbReference>
<gene>
    <name evidence="3" type="ORF">HIM_07515</name>
</gene>
<dbReference type="OrthoDB" id="4881694at2759"/>
<keyword evidence="2" id="KW-0732">Signal</keyword>
<evidence type="ECO:0000256" key="2">
    <source>
        <dbReference type="SAM" id="SignalP"/>
    </source>
</evidence>
<feature type="region of interest" description="Disordered" evidence="1">
    <location>
        <begin position="41"/>
        <end position="65"/>
    </location>
</feature>
<evidence type="ECO:0000256" key="1">
    <source>
        <dbReference type="SAM" id="MobiDB-lite"/>
    </source>
</evidence>
<organism evidence="3 4">
    <name type="scientific">Hirsutella minnesotensis 3608</name>
    <dbReference type="NCBI Taxonomy" id="1043627"/>
    <lineage>
        <taxon>Eukaryota</taxon>
        <taxon>Fungi</taxon>
        <taxon>Dikarya</taxon>
        <taxon>Ascomycota</taxon>
        <taxon>Pezizomycotina</taxon>
        <taxon>Sordariomycetes</taxon>
        <taxon>Hypocreomycetidae</taxon>
        <taxon>Hypocreales</taxon>
        <taxon>Ophiocordycipitaceae</taxon>
        <taxon>Hirsutella</taxon>
    </lineage>
</organism>
<name>A0A0F7ZHS8_9HYPO</name>
<accession>A0A0F7ZHS8</accession>